<organism evidence="3 4">
    <name type="scientific">Candolleomyces aberdarensis</name>
    <dbReference type="NCBI Taxonomy" id="2316362"/>
    <lineage>
        <taxon>Eukaryota</taxon>
        <taxon>Fungi</taxon>
        <taxon>Dikarya</taxon>
        <taxon>Basidiomycota</taxon>
        <taxon>Agaricomycotina</taxon>
        <taxon>Agaricomycetes</taxon>
        <taxon>Agaricomycetidae</taxon>
        <taxon>Agaricales</taxon>
        <taxon>Agaricineae</taxon>
        <taxon>Psathyrellaceae</taxon>
        <taxon>Candolleomyces</taxon>
    </lineage>
</organism>
<gene>
    <name evidence="3" type="ORF">EST38_g4389</name>
</gene>
<evidence type="ECO:0000313" key="3">
    <source>
        <dbReference type="EMBL" id="RXW21465.1"/>
    </source>
</evidence>
<name>A0A4Q2DRE0_9AGAR</name>
<dbReference type="AlphaFoldDB" id="A0A4Q2DRE0"/>
<evidence type="ECO:0000256" key="1">
    <source>
        <dbReference type="SAM" id="MobiDB-lite"/>
    </source>
</evidence>
<proteinExistence type="predicted"/>
<accession>A0A4Q2DRE0</accession>
<feature type="domain" description="DUF6699" evidence="2">
    <location>
        <begin position="135"/>
        <end position="271"/>
    </location>
</feature>
<comment type="caution">
    <text evidence="3">The sequence shown here is derived from an EMBL/GenBank/DDBJ whole genome shotgun (WGS) entry which is preliminary data.</text>
</comment>
<dbReference type="InterPro" id="IPR046522">
    <property type="entry name" value="DUF6699"/>
</dbReference>
<dbReference type="Proteomes" id="UP000290288">
    <property type="component" value="Unassembled WGS sequence"/>
</dbReference>
<dbReference type="STRING" id="2316362.A0A4Q2DRE0"/>
<sequence length="282" mass="31669">MPGILKKVRFSRTTTLHHMDTPLLTDASLTPASSASLITPPDRYVGLPGPTPYSINVAPGSYSDHGHGYPQFQAQYHYPPHPSHHGGMYPSPPQHLPQVPPRSKTLPPQPSVPAHNTKLKIHPYLESSSSRNPAIVYDLLDPPSQASRHHYSLSSSVLAEPATKPPTQMLTIQFPHLPESWELRITGSSSMGYVTVGDVLDRIYGDLRQNISQREWERLRSPEQARTKEAYENRYRRYRSQSMYLQEKAGGVKRVDFLLSKTRFLGLSRVSKRGDVWAMNAG</sequence>
<dbReference type="Pfam" id="PF20415">
    <property type="entry name" value="DUF6699"/>
    <property type="match status" value="1"/>
</dbReference>
<feature type="compositionally biased region" description="Pro residues" evidence="1">
    <location>
        <begin position="90"/>
        <end position="100"/>
    </location>
</feature>
<dbReference type="EMBL" id="SDEE01000106">
    <property type="protein sequence ID" value="RXW21465.1"/>
    <property type="molecule type" value="Genomic_DNA"/>
</dbReference>
<keyword evidence="4" id="KW-1185">Reference proteome</keyword>
<evidence type="ECO:0000313" key="4">
    <source>
        <dbReference type="Proteomes" id="UP000290288"/>
    </source>
</evidence>
<protein>
    <recommendedName>
        <fullName evidence="2">DUF6699 domain-containing protein</fullName>
    </recommendedName>
</protein>
<reference evidence="3 4" key="1">
    <citation type="submission" date="2019-01" db="EMBL/GenBank/DDBJ databases">
        <title>Draft genome sequence of Psathyrella aberdarensis IHI B618.</title>
        <authorList>
            <person name="Buettner E."/>
            <person name="Kellner H."/>
        </authorList>
    </citation>
    <scope>NUCLEOTIDE SEQUENCE [LARGE SCALE GENOMIC DNA]</scope>
    <source>
        <strain evidence="3 4">IHI B618</strain>
    </source>
</reference>
<feature type="region of interest" description="Disordered" evidence="1">
    <location>
        <begin position="72"/>
        <end position="114"/>
    </location>
</feature>
<evidence type="ECO:0000259" key="2">
    <source>
        <dbReference type="Pfam" id="PF20415"/>
    </source>
</evidence>
<dbReference type="OrthoDB" id="2783256at2759"/>